<evidence type="ECO:0000256" key="3">
    <source>
        <dbReference type="ARBA" id="ARBA00022737"/>
    </source>
</evidence>
<dbReference type="OrthoDB" id="7318948at2759"/>
<dbReference type="PANTHER" id="PTHR10253">
    <property type="entry name" value="POLYCOMB PROTEIN"/>
    <property type="match status" value="1"/>
</dbReference>
<evidence type="ECO:0000313" key="9">
    <source>
        <dbReference type="Proteomes" id="UP000541558"/>
    </source>
</evidence>
<reference evidence="8 9" key="1">
    <citation type="journal article" date="2020" name="ISME J.">
        <title>Uncovering the hidden diversity of litter-decomposition mechanisms in mushroom-forming fungi.</title>
        <authorList>
            <person name="Floudas D."/>
            <person name="Bentzer J."/>
            <person name="Ahren D."/>
            <person name="Johansson T."/>
            <person name="Persson P."/>
            <person name="Tunlid A."/>
        </authorList>
    </citation>
    <scope>NUCLEOTIDE SEQUENCE [LARGE SCALE GENOMIC DNA]</scope>
    <source>
        <strain evidence="8 9">CBS 175.51</strain>
    </source>
</reference>
<evidence type="ECO:0000256" key="6">
    <source>
        <dbReference type="PROSITE-ProRule" id="PRU00221"/>
    </source>
</evidence>
<dbReference type="InterPro" id="IPR051243">
    <property type="entry name" value="PcG_WD-repeat"/>
</dbReference>
<keyword evidence="2 6" id="KW-0853">WD repeat</keyword>
<dbReference type="InterPro" id="IPR015943">
    <property type="entry name" value="WD40/YVTN_repeat-like_dom_sf"/>
</dbReference>
<feature type="region of interest" description="Disordered" evidence="7">
    <location>
        <begin position="1"/>
        <end position="29"/>
    </location>
</feature>
<dbReference type="Pfam" id="PF00400">
    <property type="entry name" value="WD40"/>
    <property type="match status" value="2"/>
</dbReference>
<keyword evidence="5" id="KW-0804">Transcription</keyword>
<dbReference type="EMBL" id="JAACJK010000057">
    <property type="protein sequence ID" value="KAF5336882.1"/>
    <property type="molecule type" value="Genomic_DNA"/>
</dbReference>
<dbReference type="SMART" id="SM00320">
    <property type="entry name" value="WD40"/>
    <property type="match status" value="2"/>
</dbReference>
<protein>
    <recommendedName>
        <fullName evidence="10">WD40 repeat-like protein</fullName>
    </recommendedName>
</protein>
<evidence type="ECO:0000256" key="7">
    <source>
        <dbReference type="SAM" id="MobiDB-lite"/>
    </source>
</evidence>
<dbReference type="Proteomes" id="UP000541558">
    <property type="component" value="Unassembled WGS sequence"/>
</dbReference>
<keyword evidence="9" id="KW-1185">Reference proteome</keyword>
<dbReference type="PROSITE" id="PS50082">
    <property type="entry name" value="WD_REPEATS_2"/>
    <property type="match status" value="2"/>
</dbReference>
<evidence type="ECO:0008006" key="10">
    <source>
        <dbReference type="Google" id="ProtNLM"/>
    </source>
</evidence>
<name>A0A8H5FHM0_9AGAR</name>
<dbReference type="PROSITE" id="PS50294">
    <property type="entry name" value="WD_REPEATS_REGION"/>
    <property type="match status" value="1"/>
</dbReference>
<keyword evidence="3" id="KW-0677">Repeat</keyword>
<dbReference type="Gene3D" id="2.130.10.10">
    <property type="entry name" value="YVTN repeat-like/Quinoprotein amine dehydrogenase"/>
    <property type="match status" value="1"/>
</dbReference>
<dbReference type="SUPFAM" id="SSF50978">
    <property type="entry name" value="WD40 repeat-like"/>
    <property type="match status" value="1"/>
</dbReference>
<evidence type="ECO:0000313" key="8">
    <source>
        <dbReference type="EMBL" id="KAF5336882.1"/>
    </source>
</evidence>
<comment type="caution">
    <text evidence="8">The sequence shown here is derived from an EMBL/GenBank/DDBJ whole genome shotgun (WGS) entry which is preliminary data.</text>
</comment>
<sequence>MASAPEPWFRRTDEPLPFRPTKKISSRAPDAPEYRTLACFPWNRRSLESLWDGSLNGTIDELWKSVVEKYWDAVAVGADHCAYIIFTHSKKPPVRINMPKDPPEKLIPWDKICVAWALGHRAPCDPLLIISRGSLVYIYNPESGGMAGYLRGHGGAITSIAVHPKRPNIFCTTSRDTTTRIYDLTLSPIEFPNNPRWPPSKEPSLAGAAHGLHMNEPEGGGLGRCIMVLMGSRSGGHSAAVLGAAFSEHQPLIATCGMDRCVKIWAVRSDDPESITREDKPLFSSSRIHKAMVLSVSWLHPDFLITHSAPAEMRVDPVGTKNKETYLDPGEVVVWQWLGLNRFYPPDLENALEGPQNKQRYRRGCASDYQESSSFKFITVYSLDGAQSRDAIHHLHAFHSPFHDPLILTALTGSDRFQLTNVATLEPRKMPTFSEFLPELIRKDLQMNWDPAEVSAATQAVEKDEPPPGEAGPSSVGSTSINEPTTRPRGGEPPPLPISRQHRLMAAQRPVYQPETLPGREIQLPGDAAAQVRLNCTAVTCDAQFIVGVGTHSTIWIWKLVEGRASSAAPSPPV</sequence>
<proteinExistence type="inferred from homology"/>
<organism evidence="8 9">
    <name type="scientific">Ephemerocybe angulata</name>
    <dbReference type="NCBI Taxonomy" id="980116"/>
    <lineage>
        <taxon>Eukaryota</taxon>
        <taxon>Fungi</taxon>
        <taxon>Dikarya</taxon>
        <taxon>Basidiomycota</taxon>
        <taxon>Agaricomycotina</taxon>
        <taxon>Agaricomycetes</taxon>
        <taxon>Agaricomycetidae</taxon>
        <taxon>Agaricales</taxon>
        <taxon>Agaricineae</taxon>
        <taxon>Psathyrellaceae</taxon>
        <taxon>Ephemerocybe</taxon>
    </lineage>
</organism>
<feature type="region of interest" description="Disordered" evidence="7">
    <location>
        <begin position="455"/>
        <end position="498"/>
    </location>
</feature>
<evidence type="ECO:0000256" key="4">
    <source>
        <dbReference type="ARBA" id="ARBA00023015"/>
    </source>
</evidence>
<gene>
    <name evidence="8" type="ORF">D9611_003157</name>
</gene>
<dbReference type="InterPro" id="IPR001680">
    <property type="entry name" value="WD40_rpt"/>
</dbReference>
<comment type="similarity">
    <text evidence="1">Belongs to the WD repeat ESC family.</text>
</comment>
<dbReference type="AlphaFoldDB" id="A0A8H5FHM0"/>
<dbReference type="InterPro" id="IPR036322">
    <property type="entry name" value="WD40_repeat_dom_sf"/>
</dbReference>
<keyword evidence="4" id="KW-0805">Transcription regulation</keyword>
<evidence type="ECO:0000256" key="5">
    <source>
        <dbReference type="ARBA" id="ARBA00023163"/>
    </source>
</evidence>
<feature type="repeat" description="WD" evidence="6">
    <location>
        <begin position="150"/>
        <end position="184"/>
    </location>
</feature>
<feature type="repeat" description="WD" evidence="6">
    <location>
        <begin position="234"/>
        <end position="275"/>
    </location>
</feature>
<evidence type="ECO:0000256" key="1">
    <source>
        <dbReference type="ARBA" id="ARBA00008075"/>
    </source>
</evidence>
<evidence type="ECO:0000256" key="2">
    <source>
        <dbReference type="ARBA" id="ARBA00022574"/>
    </source>
</evidence>
<accession>A0A8H5FHM0</accession>